<evidence type="ECO:0000313" key="3">
    <source>
        <dbReference type="EMBL" id="QLL78011.1"/>
    </source>
</evidence>
<dbReference type="PANTHER" id="PTHR36113:SF6">
    <property type="entry name" value="FOSFOMYCIN RESISTANCE PROTEIN FOSX"/>
    <property type="match status" value="1"/>
</dbReference>
<proteinExistence type="predicted"/>
<dbReference type="SUPFAM" id="SSF54593">
    <property type="entry name" value="Glyoxalase/Bleomycin resistance protein/Dihydroxybiphenyl dioxygenase"/>
    <property type="match status" value="1"/>
</dbReference>
<sequence length="133" mass="15552">MHHIEIYVGNLAQSQRFYSWLLPQLGFVLYQAWTRGFSYRKDSFYIVFVQTDDSKLQYGFNRIHVGINHLAFTASDAQQVDEIWEQLRARHVPLLYDDRFPFAGGPNHYAVFAEDPDRIKIEVVAAHSAKMQD</sequence>
<dbReference type="InterPro" id="IPR037523">
    <property type="entry name" value="VOC_core"/>
</dbReference>
<dbReference type="RefSeq" id="WP_180848337.1">
    <property type="nucleotide sequence ID" value="NZ_CP047418.1"/>
</dbReference>
<evidence type="ECO:0000259" key="2">
    <source>
        <dbReference type="PROSITE" id="PS51819"/>
    </source>
</evidence>
<feature type="domain" description="VOC" evidence="2">
    <location>
        <begin position="1"/>
        <end position="126"/>
    </location>
</feature>
<dbReference type="KEGG" id="lsw:GTO87_04955"/>
<dbReference type="Proteomes" id="UP000510886">
    <property type="component" value="Chromosome"/>
</dbReference>
<dbReference type="InterPro" id="IPR051332">
    <property type="entry name" value="Fosfomycin_Res_Enzymes"/>
</dbReference>
<dbReference type="AlphaFoldDB" id="A0A7H9EKC2"/>
<accession>A0A7H9EKC2</accession>
<dbReference type="GO" id="GO:0046872">
    <property type="term" value="F:metal ion binding"/>
    <property type="evidence" value="ECO:0007669"/>
    <property type="project" value="UniProtKB-KW"/>
</dbReference>
<keyword evidence="1" id="KW-0479">Metal-binding</keyword>
<dbReference type="InterPro" id="IPR029068">
    <property type="entry name" value="Glyas_Bleomycin-R_OHBP_Dase"/>
</dbReference>
<dbReference type="PROSITE" id="PS51819">
    <property type="entry name" value="VOC"/>
    <property type="match status" value="1"/>
</dbReference>
<reference evidence="3 4" key="1">
    <citation type="submission" date="2020-01" db="EMBL/GenBank/DDBJ databases">
        <title>Complete and circular genome sequences of six lactobacillus isolates from horses.</title>
        <authorList>
            <person name="Hassan H.M."/>
        </authorList>
    </citation>
    <scope>NUCLEOTIDE SEQUENCE [LARGE SCALE GENOMIC DNA]</scope>
    <source>
        <strain evidence="3 4">1A</strain>
    </source>
</reference>
<dbReference type="Gene3D" id="3.10.180.10">
    <property type="entry name" value="2,3-Dihydroxybiphenyl 1,2-Dioxygenase, domain 1"/>
    <property type="match status" value="1"/>
</dbReference>
<gene>
    <name evidence="3" type="ORF">GTO87_04955</name>
</gene>
<name>A0A7H9EKC2_9LACO</name>
<dbReference type="EMBL" id="CP047418">
    <property type="protein sequence ID" value="QLL78011.1"/>
    <property type="molecule type" value="Genomic_DNA"/>
</dbReference>
<dbReference type="InterPro" id="IPR004360">
    <property type="entry name" value="Glyas_Fos-R_dOase_dom"/>
</dbReference>
<dbReference type="PANTHER" id="PTHR36113">
    <property type="entry name" value="LYASE, PUTATIVE-RELATED-RELATED"/>
    <property type="match status" value="1"/>
</dbReference>
<evidence type="ECO:0000313" key="4">
    <source>
        <dbReference type="Proteomes" id="UP000510886"/>
    </source>
</evidence>
<evidence type="ECO:0000256" key="1">
    <source>
        <dbReference type="ARBA" id="ARBA00022723"/>
    </source>
</evidence>
<dbReference type="Pfam" id="PF00903">
    <property type="entry name" value="Glyoxalase"/>
    <property type="match status" value="1"/>
</dbReference>
<protein>
    <recommendedName>
        <fullName evidence="2">VOC domain-containing protein</fullName>
    </recommendedName>
</protein>
<organism evidence="3 4">
    <name type="scientific">Ligilactobacillus saerimneri</name>
    <dbReference type="NCBI Taxonomy" id="228229"/>
    <lineage>
        <taxon>Bacteria</taxon>
        <taxon>Bacillati</taxon>
        <taxon>Bacillota</taxon>
        <taxon>Bacilli</taxon>
        <taxon>Lactobacillales</taxon>
        <taxon>Lactobacillaceae</taxon>
        <taxon>Ligilactobacillus</taxon>
    </lineage>
</organism>